<dbReference type="InterPro" id="IPR017983">
    <property type="entry name" value="GPCR_2_secretin-like_CS"/>
</dbReference>
<dbReference type="GO" id="GO:0005886">
    <property type="term" value="C:plasma membrane"/>
    <property type="evidence" value="ECO:0007669"/>
    <property type="project" value="TreeGrafter"/>
</dbReference>
<dbReference type="PANTHER" id="PTHR45620">
    <property type="entry name" value="PDF RECEPTOR-LIKE PROTEIN-RELATED"/>
    <property type="match status" value="1"/>
</dbReference>
<dbReference type="AlphaFoldDB" id="A0AAV4BZ64"/>
<dbReference type="InterPro" id="IPR001879">
    <property type="entry name" value="GPCR_2_extracellular_dom"/>
</dbReference>
<protein>
    <submittedName>
        <fullName evidence="2">Parathyroid hormone/parathyroid hormone-related peptide receptor</fullName>
    </submittedName>
</protein>
<proteinExistence type="predicted"/>
<accession>A0AAV4BZ64</accession>
<comment type="caution">
    <text evidence="2">The sequence shown here is derived from an EMBL/GenBank/DDBJ whole genome shotgun (WGS) entry which is preliminary data.</text>
</comment>
<feature type="non-terminal residue" evidence="2">
    <location>
        <position position="95"/>
    </location>
</feature>
<evidence type="ECO:0000259" key="1">
    <source>
        <dbReference type="PROSITE" id="PS50227"/>
    </source>
</evidence>
<dbReference type="Gene3D" id="4.10.1240.10">
    <property type="entry name" value="GPCR, family 2, extracellular hormone receptor domain"/>
    <property type="match status" value="1"/>
</dbReference>
<evidence type="ECO:0000313" key="3">
    <source>
        <dbReference type="Proteomes" id="UP000735302"/>
    </source>
</evidence>
<organism evidence="2 3">
    <name type="scientific">Plakobranchus ocellatus</name>
    <dbReference type="NCBI Taxonomy" id="259542"/>
    <lineage>
        <taxon>Eukaryota</taxon>
        <taxon>Metazoa</taxon>
        <taxon>Spiralia</taxon>
        <taxon>Lophotrochozoa</taxon>
        <taxon>Mollusca</taxon>
        <taxon>Gastropoda</taxon>
        <taxon>Heterobranchia</taxon>
        <taxon>Euthyneura</taxon>
        <taxon>Panpulmonata</taxon>
        <taxon>Sacoglossa</taxon>
        <taxon>Placobranchoidea</taxon>
        <taxon>Plakobranchidae</taxon>
        <taxon>Plakobranchus</taxon>
    </lineage>
</organism>
<dbReference type="Proteomes" id="UP000735302">
    <property type="component" value="Unassembled WGS sequence"/>
</dbReference>
<dbReference type="PROSITE" id="PS50227">
    <property type="entry name" value="G_PROTEIN_RECEP_F2_3"/>
    <property type="match status" value="1"/>
</dbReference>
<name>A0AAV4BZ64_9GAST</name>
<evidence type="ECO:0000313" key="2">
    <source>
        <dbReference type="EMBL" id="GFO25836.1"/>
    </source>
</evidence>
<dbReference type="EMBL" id="BLXT01005777">
    <property type="protein sequence ID" value="GFO25836.1"/>
    <property type="molecule type" value="Genomic_DNA"/>
</dbReference>
<reference evidence="2 3" key="1">
    <citation type="journal article" date="2021" name="Elife">
        <title>Chloroplast acquisition without the gene transfer in kleptoplastic sea slugs, Plakobranchus ocellatus.</title>
        <authorList>
            <person name="Maeda T."/>
            <person name="Takahashi S."/>
            <person name="Yoshida T."/>
            <person name="Shimamura S."/>
            <person name="Takaki Y."/>
            <person name="Nagai Y."/>
            <person name="Toyoda A."/>
            <person name="Suzuki Y."/>
            <person name="Arimoto A."/>
            <person name="Ishii H."/>
            <person name="Satoh N."/>
            <person name="Nishiyama T."/>
            <person name="Hasebe M."/>
            <person name="Maruyama T."/>
            <person name="Minagawa J."/>
            <person name="Obokata J."/>
            <person name="Shigenobu S."/>
        </authorList>
    </citation>
    <scope>NUCLEOTIDE SEQUENCE [LARGE SCALE GENOMIC DNA]</scope>
</reference>
<dbReference type="PROSITE" id="PS00649">
    <property type="entry name" value="G_PROTEIN_RECEP_F2_1"/>
    <property type="match status" value="1"/>
</dbReference>
<keyword evidence="3" id="KW-1185">Reference proteome</keyword>
<keyword evidence="2" id="KW-0675">Receptor</keyword>
<gene>
    <name evidence="2" type="ORF">PoB_005234100</name>
</gene>
<feature type="domain" description="G-protein coupled receptors family 2 profile 1" evidence="1">
    <location>
        <begin position="30"/>
        <end position="95"/>
    </location>
</feature>
<dbReference type="GO" id="GO:0007188">
    <property type="term" value="P:adenylate cyclase-modulating G protein-coupled receptor signaling pathway"/>
    <property type="evidence" value="ECO:0007669"/>
    <property type="project" value="TreeGrafter"/>
</dbReference>
<dbReference type="InterPro" id="IPR036445">
    <property type="entry name" value="GPCR_2_extracell_dom_sf"/>
</dbReference>
<dbReference type="InterPro" id="IPR050332">
    <property type="entry name" value="GPCR_2"/>
</dbReference>
<dbReference type="GO" id="GO:0008528">
    <property type="term" value="F:G protein-coupled peptide receptor activity"/>
    <property type="evidence" value="ECO:0007669"/>
    <property type="project" value="TreeGrafter"/>
</dbReference>
<dbReference type="SUPFAM" id="SSF111418">
    <property type="entry name" value="Hormone receptor domain"/>
    <property type="match status" value="1"/>
</dbReference>
<dbReference type="Pfam" id="PF02793">
    <property type="entry name" value="HRM"/>
    <property type="match status" value="1"/>
</dbReference>
<sequence length="95" mass="10596">MGLSPSKPTPRVAQVLVENQQQLMINARSNCIKTIQKSLENLYSSHQRDGLSDDTRESEAYCSATWDGLACWPQAKAGDIVEQPCPDYVHNFLLS</sequence>